<evidence type="ECO:0000313" key="3">
    <source>
        <dbReference type="EMBL" id="UFW83129.1"/>
    </source>
</evidence>
<name>A0ABY3QB54_9BRAD</name>
<keyword evidence="4" id="KW-1185">Reference proteome</keyword>
<sequence length="221" mass="23317">MPAFDPLTAIAHLEANKATIWPDVTTQDAFLSEAKARLGGRSSDDKKEATKLAVETAKTLLTIAVALLVASGTLLQFTRSNGVPWLSWTVAFFTFSVILLFISMSAGLSAISGVYKRADGRTFPTETAWSTLPVSKRLNVQSLTGVFALLALLIGLGLSAHSTQTPGLSLTIPGTPQSALPAGPLMIDGTWTELRLKTAGNQELKLPPNSPTSGPLAINCK</sequence>
<dbReference type="Proteomes" id="UP001430990">
    <property type="component" value="Chromosome"/>
</dbReference>
<feature type="transmembrane region" description="Helical" evidence="2">
    <location>
        <begin position="140"/>
        <end position="160"/>
    </location>
</feature>
<evidence type="ECO:0000256" key="1">
    <source>
        <dbReference type="SAM" id="MobiDB-lite"/>
    </source>
</evidence>
<feature type="transmembrane region" description="Helical" evidence="2">
    <location>
        <begin position="85"/>
        <end position="111"/>
    </location>
</feature>
<proteinExistence type="predicted"/>
<gene>
    <name evidence="3" type="ORF">BjapCC829_24445</name>
</gene>
<keyword evidence="2" id="KW-1133">Transmembrane helix</keyword>
<accession>A0ABY3QB54</accession>
<organism evidence="3 4">
    <name type="scientific">Bradyrhizobium barranii</name>
    <dbReference type="NCBI Taxonomy" id="2992140"/>
    <lineage>
        <taxon>Bacteria</taxon>
        <taxon>Pseudomonadati</taxon>
        <taxon>Pseudomonadota</taxon>
        <taxon>Alphaproteobacteria</taxon>
        <taxon>Hyphomicrobiales</taxon>
        <taxon>Nitrobacteraceae</taxon>
        <taxon>Bradyrhizobium</taxon>
    </lineage>
</organism>
<reference evidence="3" key="1">
    <citation type="submission" date="2021-11" db="EMBL/GenBank/DDBJ databases">
        <title>Australian commercial rhizobial inoculants.</title>
        <authorList>
            <person name="Kohlmeier M.G."/>
            <person name="O'Hara G.W."/>
            <person name="Colombi E."/>
            <person name="Ramsay J.P."/>
            <person name="Terpolilli J."/>
        </authorList>
    </citation>
    <scope>NUCLEOTIDE SEQUENCE</scope>
    <source>
        <strain evidence="3">CC829</strain>
    </source>
</reference>
<feature type="region of interest" description="Disordered" evidence="1">
    <location>
        <begin position="202"/>
        <end position="221"/>
    </location>
</feature>
<feature type="transmembrane region" description="Helical" evidence="2">
    <location>
        <begin position="60"/>
        <end position="79"/>
    </location>
</feature>
<evidence type="ECO:0000256" key="2">
    <source>
        <dbReference type="SAM" id="Phobius"/>
    </source>
</evidence>
<evidence type="ECO:0000313" key="4">
    <source>
        <dbReference type="Proteomes" id="UP001430990"/>
    </source>
</evidence>
<keyword evidence="2" id="KW-0472">Membrane</keyword>
<dbReference type="EMBL" id="CP088100">
    <property type="protein sequence ID" value="UFW83129.1"/>
    <property type="molecule type" value="Genomic_DNA"/>
</dbReference>
<protein>
    <submittedName>
        <fullName evidence="3">Uncharacterized protein</fullName>
    </submittedName>
</protein>
<dbReference type="RefSeq" id="WP_231142044.1">
    <property type="nucleotide sequence ID" value="NZ_CP088100.1"/>
</dbReference>
<keyword evidence="2" id="KW-0812">Transmembrane</keyword>